<reference evidence="2 5" key="3">
    <citation type="submission" date="2020-08" db="EMBL/GenBank/DDBJ databases">
        <title>Genomic Encyclopedia of Type Strains, Phase IV (KMG-IV): sequencing the most valuable type-strain genomes for metagenomic binning, comparative biology and taxonomic classification.</title>
        <authorList>
            <person name="Goeker M."/>
        </authorList>
    </citation>
    <scope>NUCLEOTIDE SEQUENCE [LARGE SCALE GENOMIC DNA]</scope>
    <source>
        <strain evidence="2 5">DSM 100995</strain>
    </source>
</reference>
<feature type="compositionally biased region" description="Polar residues" evidence="1">
    <location>
        <begin position="55"/>
        <end position="77"/>
    </location>
</feature>
<comment type="caution">
    <text evidence="3">The sequence shown here is derived from an EMBL/GenBank/DDBJ whole genome shotgun (WGS) entry which is preliminary data.</text>
</comment>
<dbReference type="Proteomes" id="UP000297248">
    <property type="component" value="Unassembled WGS sequence"/>
</dbReference>
<sequence length="77" mass="7768">MKKLILMIFAVAIGAGACKSKDSKVDSADSGQVHVGGSTTADSAKYPATPVETGGQDTSADGITNTNPSKDTVSTKH</sequence>
<name>A0A4Y8AD24_9SPHI</name>
<evidence type="ECO:0000256" key="1">
    <source>
        <dbReference type="SAM" id="MobiDB-lite"/>
    </source>
</evidence>
<gene>
    <name evidence="3" type="ORF">E2R65_08925</name>
    <name evidence="2" type="ORF">GGR35_002768</name>
</gene>
<evidence type="ECO:0000313" key="2">
    <source>
        <dbReference type="EMBL" id="MBB3970152.1"/>
    </source>
</evidence>
<evidence type="ECO:0000313" key="3">
    <source>
        <dbReference type="EMBL" id="TEW66537.1"/>
    </source>
</evidence>
<keyword evidence="5" id="KW-1185">Reference proteome</keyword>
<reference evidence="3 4" key="1">
    <citation type="journal article" date="2016" name="Int. J. Syst. Evol. Microbiol.">
        <title>Proposal of Mucilaginibacter phyllosphaerae sp. nov. isolated from the phyllosphere of Galium album.</title>
        <authorList>
            <person name="Aydogan E.L."/>
            <person name="Busse H.J."/>
            <person name="Moser G."/>
            <person name="Muller C."/>
            <person name="Kampfer P."/>
            <person name="Glaeser S.P."/>
        </authorList>
    </citation>
    <scope>NUCLEOTIDE SEQUENCE [LARGE SCALE GENOMIC DNA]</scope>
    <source>
        <strain evidence="3 4">PP-F2FG21</strain>
    </source>
</reference>
<protein>
    <submittedName>
        <fullName evidence="3">Uncharacterized protein</fullName>
    </submittedName>
</protein>
<evidence type="ECO:0000313" key="5">
    <source>
        <dbReference type="Proteomes" id="UP000583101"/>
    </source>
</evidence>
<organism evidence="3 4">
    <name type="scientific">Mucilaginibacter phyllosphaerae</name>
    <dbReference type="NCBI Taxonomy" id="1812349"/>
    <lineage>
        <taxon>Bacteria</taxon>
        <taxon>Pseudomonadati</taxon>
        <taxon>Bacteroidota</taxon>
        <taxon>Sphingobacteriia</taxon>
        <taxon>Sphingobacteriales</taxon>
        <taxon>Sphingobacteriaceae</taxon>
        <taxon>Mucilaginibacter</taxon>
    </lineage>
</organism>
<reference evidence="3" key="2">
    <citation type="submission" date="2019-03" db="EMBL/GenBank/DDBJ databases">
        <authorList>
            <person name="Yan Y.-Q."/>
            <person name="Du Z.-J."/>
        </authorList>
    </citation>
    <scope>NUCLEOTIDE SEQUENCE</scope>
    <source>
        <strain evidence="3">PP-F2FG21</strain>
    </source>
</reference>
<dbReference type="Proteomes" id="UP000583101">
    <property type="component" value="Unassembled WGS sequence"/>
</dbReference>
<dbReference type="PROSITE" id="PS51257">
    <property type="entry name" value="PROKAR_LIPOPROTEIN"/>
    <property type="match status" value="1"/>
</dbReference>
<evidence type="ECO:0000313" key="4">
    <source>
        <dbReference type="Proteomes" id="UP000297248"/>
    </source>
</evidence>
<dbReference type="AlphaFoldDB" id="A0A4Y8AD24"/>
<dbReference type="EMBL" id="JACIEG010000005">
    <property type="protein sequence ID" value="MBB3970152.1"/>
    <property type="molecule type" value="Genomic_DNA"/>
</dbReference>
<feature type="region of interest" description="Disordered" evidence="1">
    <location>
        <begin position="21"/>
        <end position="77"/>
    </location>
</feature>
<accession>A0A4Y8AD24</accession>
<dbReference type="RefSeq" id="WP_134336147.1">
    <property type="nucleotide sequence ID" value="NZ_BMCZ01000003.1"/>
</dbReference>
<dbReference type="EMBL" id="SNQG01000003">
    <property type="protein sequence ID" value="TEW66537.1"/>
    <property type="molecule type" value="Genomic_DNA"/>
</dbReference>
<dbReference type="OrthoDB" id="798484at2"/>
<proteinExistence type="predicted"/>